<evidence type="ECO:0000313" key="1">
    <source>
        <dbReference type="EMBL" id="MFC4475906.1"/>
    </source>
</evidence>
<dbReference type="EC" id="2.1.1.64" evidence="1"/>
<reference evidence="2" key="1">
    <citation type="journal article" date="2019" name="Int. J. Syst. Evol. Microbiol.">
        <title>The Global Catalogue of Microorganisms (GCM) 10K type strain sequencing project: providing services to taxonomists for standard genome sequencing and annotation.</title>
        <authorList>
            <consortium name="The Broad Institute Genomics Platform"/>
            <consortium name="The Broad Institute Genome Sequencing Center for Infectious Disease"/>
            <person name="Wu L."/>
            <person name="Ma J."/>
        </authorList>
    </citation>
    <scope>NUCLEOTIDE SEQUENCE [LARGE SCALE GENOMIC DNA]</scope>
    <source>
        <strain evidence="2">NBRC 103627</strain>
    </source>
</reference>
<evidence type="ECO:0000313" key="2">
    <source>
        <dbReference type="Proteomes" id="UP001596003"/>
    </source>
</evidence>
<sequence>MDFKLTINNMQESYLEKEKQYFSNVRKDIISFIDAGKDLSFLEIGAGTGATLLELKNKGIAKKITGFDIVDVNQNKEKFESFIIGNIEQDEIPFELNSFDSIILADVLEHLIEPHKTIQKLIPYLKKDGHFYISLPNVRNYVVFYKVFVKGSFEYTDEGIFDKTHIRFFCKRDMSNLIKQIPELKLQKIESNLRHLSSIKSTFNKITFGLFEPFISTQYFLKVSKN</sequence>
<keyword evidence="1" id="KW-0808">Transferase</keyword>
<comment type="caution">
    <text evidence="1">The sequence shown here is derived from an EMBL/GenBank/DDBJ whole genome shotgun (WGS) entry which is preliminary data.</text>
</comment>
<dbReference type="EC" id="2.1.1.222" evidence="1"/>
<gene>
    <name evidence="1" type="ORF">ACFO3N_02395</name>
</gene>
<keyword evidence="2" id="KW-1185">Reference proteome</keyword>
<dbReference type="GO" id="GO:0102208">
    <property type="term" value="F:2-polyprenyl-6-hydroxyphenol methylase activity"/>
    <property type="evidence" value="ECO:0007669"/>
    <property type="project" value="UniProtKB-EC"/>
</dbReference>
<dbReference type="EMBL" id="JBHSFY010000001">
    <property type="protein sequence ID" value="MFC4475906.1"/>
    <property type="molecule type" value="Genomic_DNA"/>
</dbReference>
<dbReference type="SUPFAM" id="SSF53335">
    <property type="entry name" value="S-adenosyl-L-methionine-dependent methyltransferases"/>
    <property type="match status" value="1"/>
</dbReference>
<accession>A0ABV8Z7C3</accession>
<dbReference type="GO" id="GO:0061542">
    <property type="term" value="F:3-demethylubiquinol 3-O-methyltransferase activity"/>
    <property type="evidence" value="ECO:0007669"/>
    <property type="project" value="UniProtKB-EC"/>
</dbReference>
<dbReference type="CDD" id="cd02440">
    <property type="entry name" value="AdoMet_MTases"/>
    <property type="match status" value="1"/>
</dbReference>
<dbReference type="InterPro" id="IPR029063">
    <property type="entry name" value="SAM-dependent_MTases_sf"/>
</dbReference>
<dbReference type="Pfam" id="PF13489">
    <property type="entry name" value="Methyltransf_23"/>
    <property type="match status" value="1"/>
</dbReference>
<dbReference type="Gene3D" id="3.40.50.150">
    <property type="entry name" value="Vaccinia Virus protein VP39"/>
    <property type="match status" value="1"/>
</dbReference>
<dbReference type="PANTHER" id="PTHR43861">
    <property type="entry name" value="TRANS-ACONITATE 2-METHYLTRANSFERASE-RELATED"/>
    <property type="match status" value="1"/>
</dbReference>
<proteinExistence type="predicted"/>
<name>A0ABV8Z7C3_9FLAO</name>
<organism evidence="1 2">
    <name type="scientific">Flavobacterium chungangensis</name>
    <dbReference type="NCBI Taxonomy" id="2708132"/>
    <lineage>
        <taxon>Bacteria</taxon>
        <taxon>Pseudomonadati</taxon>
        <taxon>Bacteroidota</taxon>
        <taxon>Flavobacteriia</taxon>
        <taxon>Flavobacteriales</taxon>
        <taxon>Flavobacteriaceae</taxon>
        <taxon>Flavobacterium</taxon>
    </lineage>
</organism>
<dbReference type="PANTHER" id="PTHR43861:SF6">
    <property type="entry name" value="METHYLTRANSFERASE TYPE 11"/>
    <property type="match status" value="1"/>
</dbReference>
<dbReference type="RefSeq" id="WP_379795072.1">
    <property type="nucleotide sequence ID" value="NZ_JBHSFY010000001.1"/>
</dbReference>
<keyword evidence="1" id="KW-0489">Methyltransferase</keyword>
<dbReference type="GO" id="GO:0032259">
    <property type="term" value="P:methylation"/>
    <property type="evidence" value="ECO:0007669"/>
    <property type="project" value="UniProtKB-KW"/>
</dbReference>
<protein>
    <submittedName>
        <fullName evidence="1">Class I SAM-dependent methyltransferase</fullName>
        <ecNumber evidence="1">2.1.1.222</ecNumber>
        <ecNumber evidence="1">2.1.1.64</ecNumber>
    </submittedName>
</protein>
<dbReference type="Proteomes" id="UP001596003">
    <property type="component" value="Unassembled WGS sequence"/>
</dbReference>